<dbReference type="PROSITE" id="PS51011">
    <property type="entry name" value="ARID"/>
    <property type="match status" value="1"/>
</dbReference>
<feature type="domain" description="ARID" evidence="5">
    <location>
        <begin position="402"/>
        <end position="496"/>
    </location>
</feature>
<feature type="compositionally biased region" description="Low complexity" evidence="4">
    <location>
        <begin position="531"/>
        <end position="548"/>
    </location>
</feature>
<reference evidence="6" key="1">
    <citation type="journal article" date="2023" name="Mol. Phylogenet. Evol.">
        <title>Genome-scale phylogeny and comparative genomics of the fungal order Sordariales.</title>
        <authorList>
            <person name="Hensen N."/>
            <person name="Bonometti L."/>
            <person name="Westerberg I."/>
            <person name="Brannstrom I.O."/>
            <person name="Guillou S."/>
            <person name="Cros-Aarteil S."/>
            <person name="Calhoun S."/>
            <person name="Haridas S."/>
            <person name="Kuo A."/>
            <person name="Mondo S."/>
            <person name="Pangilinan J."/>
            <person name="Riley R."/>
            <person name="LaButti K."/>
            <person name="Andreopoulos B."/>
            <person name="Lipzen A."/>
            <person name="Chen C."/>
            <person name="Yan M."/>
            <person name="Daum C."/>
            <person name="Ng V."/>
            <person name="Clum A."/>
            <person name="Steindorff A."/>
            <person name="Ohm R.A."/>
            <person name="Martin F."/>
            <person name="Silar P."/>
            <person name="Natvig D.O."/>
            <person name="Lalanne C."/>
            <person name="Gautier V."/>
            <person name="Ament-Velasquez S.L."/>
            <person name="Kruys A."/>
            <person name="Hutchinson M.I."/>
            <person name="Powell A.J."/>
            <person name="Barry K."/>
            <person name="Miller A.N."/>
            <person name="Grigoriev I.V."/>
            <person name="Debuchy R."/>
            <person name="Gladieux P."/>
            <person name="Hiltunen Thoren M."/>
            <person name="Johannesson H."/>
        </authorList>
    </citation>
    <scope>NUCLEOTIDE SEQUENCE</scope>
    <source>
        <strain evidence="6">CBS 757.83</strain>
    </source>
</reference>
<evidence type="ECO:0000313" key="6">
    <source>
        <dbReference type="EMBL" id="KAK4101238.1"/>
    </source>
</evidence>
<dbReference type="GO" id="GO:0016514">
    <property type="term" value="C:SWI/SNF complex"/>
    <property type="evidence" value="ECO:0007669"/>
    <property type="project" value="TreeGrafter"/>
</dbReference>
<dbReference type="AlphaFoldDB" id="A0AAN6Q0H0"/>
<evidence type="ECO:0000259" key="5">
    <source>
        <dbReference type="PROSITE" id="PS51011"/>
    </source>
</evidence>
<name>A0AAN6Q0H0_9PEZI</name>
<dbReference type="Proteomes" id="UP001305647">
    <property type="component" value="Unassembled WGS sequence"/>
</dbReference>
<keyword evidence="1" id="KW-0805">Transcription regulation</keyword>
<keyword evidence="2" id="KW-0804">Transcription</keyword>
<feature type="region of interest" description="Disordered" evidence="4">
    <location>
        <begin position="500"/>
        <end position="616"/>
    </location>
</feature>
<dbReference type="InterPro" id="IPR036431">
    <property type="entry name" value="ARID_dom_sf"/>
</dbReference>
<dbReference type="EMBL" id="MU863636">
    <property type="protein sequence ID" value="KAK4101238.1"/>
    <property type="molecule type" value="Genomic_DNA"/>
</dbReference>
<accession>A0AAN6Q0H0</accession>
<dbReference type="Gene3D" id="1.10.150.60">
    <property type="entry name" value="ARID DNA-binding domain"/>
    <property type="match status" value="1"/>
</dbReference>
<keyword evidence="3" id="KW-0539">Nucleus</keyword>
<evidence type="ECO:0000256" key="2">
    <source>
        <dbReference type="ARBA" id="ARBA00023163"/>
    </source>
</evidence>
<dbReference type="Pfam" id="PF01388">
    <property type="entry name" value="ARID"/>
    <property type="match status" value="1"/>
</dbReference>
<keyword evidence="7" id="KW-1185">Reference proteome</keyword>
<evidence type="ECO:0000256" key="3">
    <source>
        <dbReference type="ARBA" id="ARBA00023242"/>
    </source>
</evidence>
<dbReference type="GO" id="GO:0006357">
    <property type="term" value="P:regulation of transcription by RNA polymerase II"/>
    <property type="evidence" value="ECO:0007669"/>
    <property type="project" value="TreeGrafter"/>
</dbReference>
<dbReference type="InterPro" id="IPR001606">
    <property type="entry name" value="ARID_dom"/>
</dbReference>
<feature type="compositionally biased region" description="Low complexity" evidence="4">
    <location>
        <begin position="565"/>
        <end position="576"/>
    </location>
</feature>
<sequence length="1140" mass="124198">MSSWINEAAVPNHNGNGFPHINDPSAVTEVMMDPSAFMGNPAQFNPQFANHQQMVMPNGPMRNPSPSFANPMYQTNSVVPSKRPRPMEDGMGQSPRPAPGMLPTSRAETPQQSAFPGFQQPGMPQQSTGQPSPYPHLQPNGSTNATPSPIMANQMRPGSVPQRVASSSPHPFSPAAQQFPQASPITSDHGGTPQAFMQQNTFAQNFNPQFSAAAQSPARPSPSPNQMAGQMMSQQMNQMQMGQFPQQMQQMHHMGQLAGQMPGQMSGQMAGQMMPGQMAGQLPGQMQGQMGGQMAGPMAGQMANMMFPQQMGQMGQPRNALEQQKLLYQMQLQQQAQRNSMQMQQLGAGQNMMQSQPNPNQGQAQAQARNLMAARQGAANSQMVAGGIRQQQGGPQQAMMRMPPPEQFMKHLSVFMSSKGLPLDLHPVVDGRPIPLYNLFQIVYNKVGGYRNTTQSNSWIQVSQIMGFAPHQIPSAAPQLRGVYERNLLKFEEVWAAQQKMRLQQQQGGMGNAPGMPQHGTPKAMPPGQVPPQMMQPGQQGQMPGQMQSPVKPSGPQQHGMNGFPAAAQPSQGQQPILSSQGHARNSLSRSVQATPTADEFPLPSPAQSKAGTMSLPGLAHPEHHAMPDEAVSSLKFPAPFATNPDEYMPSSRELTTYGGIDVGALWKIGDELQRTKIDVPLPIDHGNVDIHALTKGIQSGIHGEIRLALDTLASLTSSDYHFVSPTQPIPIPQIDLRHCEDLVDALIECAEEQMDLLVENSEEASDEIIITPYEEVVRACRIDRLRLSSVAVFGSQEYELDRAVDRLICITTILRNFSCREENHAPLADDAVIQFLCVLIRYFGTREMLLRTNSNALDLMKDLVTLLSNISSAVEVPGREQAFCLLQFLLAFAPTPGPTLADGRLFFAPYEPALHPYLPHAVDSLAKLLARDEPNRTHYKAIFAAETAVVTSPPCELLTRTFALAISPIPDHMREQRTMNLPSLVEARKPLLMQSLLSADILAGLAPGFESGVTRLWLASGNGFAQNLFLLARQLGSSHFEGPPPPRTGRGQPAGQPKRDPDLVYIIGLSLSLLRRLTEKALDPGDPAGESSIPPEVLPAKESVLAALQMQAQEWAREGILANLVEYACMAEKSLRRRG</sequence>
<evidence type="ECO:0000256" key="4">
    <source>
        <dbReference type="SAM" id="MobiDB-lite"/>
    </source>
</evidence>
<reference evidence="6" key="2">
    <citation type="submission" date="2023-05" db="EMBL/GenBank/DDBJ databases">
        <authorList>
            <consortium name="Lawrence Berkeley National Laboratory"/>
            <person name="Steindorff A."/>
            <person name="Hensen N."/>
            <person name="Bonometti L."/>
            <person name="Westerberg I."/>
            <person name="Brannstrom I.O."/>
            <person name="Guillou S."/>
            <person name="Cros-Aarteil S."/>
            <person name="Calhoun S."/>
            <person name="Haridas S."/>
            <person name="Kuo A."/>
            <person name="Mondo S."/>
            <person name="Pangilinan J."/>
            <person name="Riley R."/>
            <person name="Labutti K."/>
            <person name="Andreopoulos B."/>
            <person name="Lipzen A."/>
            <person name="Chen C."/>
            <person name="Yanf M."/>
            <person name="Daum C."/>
            <person name="Ng V."/>
            <person name="Clum A."/>
            <person name="Ohm R."/>
            <person name="Martin F."/>
            <person name="Silar P."/>
            <person name="Natvig D."/>
            <person name="Lalanne C."/>
            <person name="Gautier V."/>
            <person name="Ament-Velasquez S.L."/>
            <person name="Kruys A."/>
            <person name="Hutchinson M.I."/>
            <person name="Powell A.J."/>
            <person name="Barry K."/>
            <person name="Miller A.N."/>
            <person name="Grigoriev I.V."/>
            <person name="Debuchy R."/>
            <person name="Gladieux P."/>
            <person name="Thoren M.H."/>
            <person name="Johannesson H."/>
        </authorList>
    </citation>
    <scope>NUCLEOTIDE SEQUENCE</scope>
    <source>
        <strain evidence="6">CBS 757.83</strain>
    </source>
</reference>
<dbReference type="PANTHER" id="PTHR13964">
    <property type="entry name" value="RBP-RELATED"/>
    <property type="match status" value="1"/>
</dbReference>
<feature type="compositionally biased region" description="Low complexity" evidence="4">
    <location>
        <begin position="165"/>
        <end position="176"/>
    </location>
</feature>
<dbReference type="SMART" id="SM00501">
    <property type="entry name" value="BRIGHT"/>
    <property type="match status" value="1"/>
</dbReference>
<feature type="region of interest" description="Disordered" evidence="4">
    <location>
        <begin position="76"/>
        <end position="195"/>
    </location>
</feature>
<dbReference type="PANTHER" id="PTHR13964:SF27">
    <property type="entry name" value="HAT-TRICK, ISOFORM D"/>
    <property type="match status" value="1"/>
</dbReference>
<organism evidence="6 7">
    <name type="scientific">Parathielavia hyrcaniae</name>
    <dbReference type="NCBI Taxonomy" id="113614"/>
    <lineage>
        <taxon>Eukaryota</taxon>
        <taxon>Fungi</taxon>
        <taxon>Dikarya</taxon>
        <taxon>Ascomycota</taxon>
        <taxon>Pezizomycotina</taxon>
        <taxon>Sordariomycetes</taxon>
        <taxon>Sordariomycetidae</taxon>
        <taxon>Sordariales</taxon>
        <taxon>Chaetomiaceae</taxon>
        <taxon>Parathielavia</taxon>
    </lineage>
</organism>
<evidence type="ECO:0000313" key="7">
    <source>
        <dbReference type="Proteomes" id="UP001305647"/>
    </source>
</evidence>
<comment type="caution">
    <text evidence="6">The sequence shown here is derived from an EMBL/GenBank/DDBJ whole genome shotgun (WGS) entry which is preliminary data.</text>
</comment>
<dbReference type="CDD" id="cd16871">
    <property type="entry name" value="ARID_Swi1p-like"/>
    <property type="match status" value="1"/>
</dbReference>
<feature type="region of interest" description="Disordered" evidence="4">
    <location>
        <begin position="211"/>
        <end position="231"/>
    </location>
</feature>
<protein>
    <recommendedName>
        <fullName evidence="5">ARID domain-containing protein</fullName>
    </recommendedName>
</protein>
<dbReference type="InterPro" id="IPR051232">
    <property type="entry name" value="ARID/SWI1_ChromRemod"/>
</dbReference>
<proteinExistence type="predicted"/>
<dbReference type="SMART" id="SM01014">
    <property type="entry name" value="ARID"/>
    <property type="match status" value="1"/>
</dbReference>
<evidence type="ECO:0000256" key="1">
    <source>
        <dbReference type="ARBA" id="ARBA00023015"/>
    </source>
</evidence>
<feature type="region of interest" description="Disordered" evidence="4">
    <location>
        <begin position="1040"/>
        <end position="1060"/>
    </location>
</feature>
<feature type="compositionally biased region" description="Polar residues" evidence="4">
    <location>
        <begin position="577"/>
        <end position="596"/>
    </location>
</feature>
<feature type="compositionally biased region" description="Polar residues" evidence="4">
    <location>
        <begin position="549"/>
        <end position="560"/>
    </location>
</feature>
<dbReference type="GO" id="GO:0000976">
    <property type="term" value="F:transcription cis-regulatory region binding"/>
    <property type="evidence" value="ECO:0007669"/>
    <property type="project" value="TreeGrafter"/>
</dbReference>
<feature type="compositionally biased region" description="Low complexity" evidence="4">
    <location>
        <begin position="115"/>
        <end position="126"/>
    </location>
</feature>
<dbReference type="SUPFAM" id="SSF46774">
    <property type="entry name" value="ARID-like"/>
    <property type="match status" value="1"/>
</dbReference>
<gene>
    <name evidence="6" type="ORF">N658DRAFT_507192</name>
</gene>